<dbReference type="Gene3D" id="3.30.420.40">
    <property type="match status" value="2"/>
</dbReference>
<dbReference type="PIRSF" id="PIRSF019169">
    <property type="entry name" value="PilM"/>
    <property type="match status" value="1"/>
</dbReference>
<name>A0A1G2CA40_9BACT</name>
<proteinExistence type="predicted"/>
<evidence type="ECO:0000259" key="1">
    <source>
        <dbReference type="SMART" id="SM00842"/>
    </source>
</evidence>
<dbReference type="SUPFAM" id="SSF53067">
    <property type="entry name" value="Actin-like ATPase domain"/>
    <property type="match status" value="2"/>
</dbReference>
<dbReference type="EMBL" id="MHKY01000038">
    <property type="protein sequence ID" value="OGY98235.1"/>
    <property type="molecule type" value="Genomic_DNA"/>
</dbReference>
<dbReference type="InterPro" id="IPR043129">
    <property type="entry name" value="ATPase_NBD"/>
</dbReference>
<dbReference type="InterPro" id="IPR003494">
    <property type="entry name" value="SHS2_FtsA"/>
</dbReference>
<reference evidence="2 3" key="1">
    <citation type="journal article" date="2016" name="Nat. Commun.">
        <title>Thousands of microbial genomes shed light on interconnected biogeochemical processes in an aquifer system.</title>
        <authorList>
            <person name="Anantharaman K."/>
            <person name="Brown C.T."/>
            <person name="Hug L.A."/>
            <person name="Sharon I."/>
            <person name="Castelle C.J."/>
            <person name="Probst A.J."/>
            <person name="Thomas B.C."/>
            <person name="Singh A."/>
            <person name="Wilkins M.J."/>
            <person name="Karaoz U."/>
            <person name="Brodie E.L."/>
            <person name="Williams K.H."/>
            <person name="Hubbard S.S."/>
            <person name="Banfield J.F."/>
        </authorList>
    </citation>
    <scope>NUCLEOTIDE SEQUENCE [LARGE SCALE GENOMIC DNA]</scope>
</reference>
<dbReference type="CDD" id="cd24049">
    <property type="entry name" value="ASKHA_NBD_PilM"/>
    <property type="match status" value="1"/>
</dbReference>
<evidence type="ECO:0000313" key="2">
    <source>
        <dbReference type="EMBL" id="OGY98235.1"/>
    </source>
</evidence>
<accession>A0A1G2CA40</accession>
<dbReference type="Gene3D" id="3.30.1490.300">
    <property type="match status" value="1"/>
</dbReference>
<sequence length="359" mass="38876">MWNPFRSLFGGVSYLGVDIGTTSIKVVEISRRGGKPSLINYGVLESYGHLERPNNAIQTSTLKMLDNETVELLKMLLAQLKTRSKNVVASLPAFSAFVTLLEFPSMPDAEMAKAMQFQARQYIPLPISEVTLDWIKVGERHDDQGVVKQQVLLISVPNDQIAKYKNIFRAAGLNLIALEIESLSAARVLMADDPTPTAIVDIGARSTNIAVVDKGNLKMNAQTDFAGGSLTQAVASGLNISNRRAEELKKRQGLLGTGGESELSTIMLPFVDAILQEVRRAKSTYEREYHGTIERIMTTGGGANLLGLEKYAEGQLGVPVVKGASFAKIGYPSSLEPIIPTIGPVFTVALGLGVRQFAQ</sequence>
<dbReference type="InterPro" id="IPR005883">
    <property type="entry name" value="PilM"/>
</dbReference>
<evidence type="ECO:0000313" key="3">
    <source>
        <dbReference type="Proteomes" id="UP000178796"/>
    </source>
</evidence>
<organism evidence="2 3">
    <name type="scientific">Candidatus Liptonbacteria bacterium RIFCSPHIGHO2_12_FULL_60_13</name>
    <dbReference type="NCBI Taxonomy" id="1798648"/>
    <lineage>
        <taxon>Bacteria</taxon>
        <taxon>Candidatus Liptoniibacteriota</taxon>
    </lineage>
</organism>
<dbReference type="NCBIfam" id="TIGR01175">
    <property type="entry name" value="pilM"/>
    <property type="match status" value="1"/>
</dbReference>
<dbReference type="InterPro" id="IPR050696">
    <property type="entry name" value="FtsA/MreB"/>
</dbReference>
<feature type="domain" description="SHS2" evidence="1">
    <location>
        <begin position="14"/>
        <end position="189"/>
    </location>
</feature>
<comment type="caution">
    <text evidence="2">The sequence shown here is derived from an EMBL/GenBank/DDBJ whole genome shotgun (WGS) entry which is preliminary data.</text>
</comment>
<dbReference type="Pfam" id="PF11104">
    <property type="entry name" value="PilM_2"/>
    <property type="match status" value="1"/>
</dbReference>
<protein>
    <recommendedName>
        <fullName evidence="1">SHS2 domain-containing protein</fullName>
    </recommendedName>
</protein>
<dbReference type="PANTHER" id="PTHR32432">
    <property type="entry name" value="CELL DIVISION PROTEIN FTSA-RELATED"/>
    <property type="match status" value="1"/>
</dbReference>
<dbReference type="Proteomes" id="UP000178796">
    <property type="component" value="Unassembled WGS sequence"/>
</dbReference>
<dbReference type="SMART" id="SM00842">
    <property type="entry name" value="FtsA"/>
    <property type="match status" value="1"/>
</dbReference>
<dbReference type="PANTHER" id="PTHR32432:SF3">
    <property type="entry name" value="ETHANOLAMINE UTILIZATION PROTEIN EUTJ"/>
    <property type="match status" value="1"/>
</dbReference>
<dbReference type="GO" id="GO:0051301">
    <property type="term" value="P:cell division"/>
    <property type="evidence" value="ECO:0007669"/>
    <property type="project" value="InterPro"/>
</dbReference>
<gene>
    <name evidence="2" type="ORF">A3E09_01985</name>
</gene>
<dbReference type="AlphaFoldDB" id="A0A1G2CA40"/>